<gene>
    <name evidence="6" type="ORF">GCM10022204_16250</name>
</gene>
<protein>
    <recommendedName>
        <fullName evidence="5">Putative glutamate--cysteine ligase 2</fullName>
        <ecNumber evidence="5">6.3.2.2</ecNumber>
    </recommendedName>
    <alternativeName>
        <fullName evidence="5">Gamma-glutamylcysteine synthetase 2</fullName>
        <shortName evidence="5">GCS 2</shortName>
        <shortName evidence="5">Gamma-GCS 2</shortName>
    </alternativeName>
</protein>
<dbReference type="Gene3D" id="3.30.590.20">
    <property type="match status" value="1"/>
</dbReference>
<comment type="function">
    <text evidence="5">ATP-dependent carboxylate-amine ligase which exhibits weak glutamate--cysteine ligase activity.</text>
</comment>
<evidence type="ECO:0000256" key="5">
    <source>
        <dbReference type="HAMAP-Rule" id="MF_01609"/>
    </source>
</evidence>
<name>A0ABP7D9P0_9ACTN</name>
<dbReference type="EMBL" id="BAAAYX010000004">
    <property type="protein sequence ID" value="GAA3700276.1"/>
    <property type="molecule type" value="Genomic_DNA"/>
</dbReference>
<dbReference type="EC" id="6.3.2.2" evidence="5"/>
<dbReference type="NCBIfam" id="NF010041">
    <property type="entry name" value="PRK13517.1-1"/>
    <property type="match status" value="1"/>
</dbReference>
<comment type="similarity">
    <text evidence="5">Belongs to the glutamate--cysteine ligase type 2 family. YbdK subfamily.</text>
</comment>
<evidence type="ECO:0000256" key="2">
    <source>
        <dbReference type="ARBA" id="ARBA00022741"/>
    </source>
</evidence>
<evidence type="ECO:0000256" key="4">
    <source>
        <dbReference type="ARBA" id="ARBA00048819"/>
    </source>
</evidence>
<proteinExistence type="inferred from homology"/>
<dbReference type="SUPFAM" id="SSF55931">
    <property type="entry name" value="Glutamine synthetase/guanido kinase"/>
    <property type="match status" value="1"/>
</dbReference>
<organism evidence="6 7">
    <name type="scientific">Microlunatus aurantiacus</name>
    <dbReference type="NCBI Taxonomy" id="446786"/>
    <lineage>
        <taxon>Bacteria</taxon>
        <taxon>Bacillati</taxon>
        <taxon>Actinomycetota</taxon>
        <taxon>Actinomycetes</taxon>
        <taxon>Propionibacteriales</taxon>
        <taxon>Propionibacteriaceae</taxon>
        <taxon>Microlunatus</taxon>
    </lineage>
</organism>
<dbReference type="GO" id="GO:0016874">
    <property type="term" value="F:ligase activity"/>
    <property type="evidence" value="ECO:0007669"/>
    <property type="project" value="UniProtKB-KW"/>
</dbReference>
<dbReference type="InterPro" id="IPR014746">
    <property type="entry name" value="Gln_synth/guanido_kin_cat_dom"/>
</dbReference>
<dbReference type="Proteomes" id="UP001500051">
    <property type="component" value="Unassembled WGS sequence"/>
</dbReference>
<evidence type="ECO:0000313" key="7">
    <source>
        <dbReference type="Proteomes" id="UP001500051"/>
    </source>
</evidence>
<keyword evidence="2 5" id="KW-0547">Nucleotide-binding</keyword>
<evidence type="ECO:0000256" key="1">
    <source>
        <dbReference type="ARBA" id="ARBA00022598"/>
    </source>
</evidence>
<sequence length="355" mass="38059">MRTVGVEEELLLVDPGTGAPVAVAGSVLAASDGLEAELQQQQIEIGTRPCSTLTELAEQLRHWRSEAATAAEKVGARIVATGTSPVPVVPELTVKPRYRAMVEAFGLTTAEQLTCGCHVHVDVESAEEGAAVLDRIRVWLPVILALSANSPYWQGVDTGYASFRSQAWTRLPTAGPTDPFGSADSYRSEVERLLGTGIALDEGMIYFDARLSHHLPTVEIRIADVCLRRDDTLLVAALVRALVETAARDWRSGTPPLPVPTSVLRLATWRAGRSGLDGDLLDPVHGTPGPARRVVDDLLSHLRDALTDAGDHAVVTDLVAGLLARGTGALHQRRWVEENDNLGATVLRMAELTTS</sequence>
<evidence type="ECO:0000256" key="3">
    <source>
        <dbReference type="ARBA" id="ARBA00022840"/>
    </source>
</evidence>
<dbReference type="InterPro" id="IPR011793">
    <property type="entry name" value="YbdK"/>
</dbReference>
<dbReference type="PANTHER" id="PTHR36510:SF1">
    <property type="entry name" value="GLUTAMATE--CYSTEINE LIGASE 2-RELATED"/>
    <property type="match status" value="1"/>
</dbReference>
<comment type="catalytic activity">
    <reaction evidence="4 5">
        <text>L-cysteine + L-glutamate + ATP = gamma-L-glutamyl-L-cysteine + ADP + phosphate + H(+)</text>
        <dbReference type="Rhea" id="RHEA:13285"/>
        <dbReference type="ChEBI" id="CHEBI:15378"/>
        <dbReference type="ChEBI" id="CHEBI:29985"/>
        <dbReference type="ChEBI" id="CHEBI:30616"/>
        <dbReference type="ChEBI" id="CHEBI:35235"/>
        <dbReference type="ChEBI" id="CHEBI:43474"/>
        <dbReference type="ChEBI" id="CHEBI:58173"/>
        <dbReference type="ChEBI" id="CHEBI:456216"/>
        <dbReference type="EC" id="6.3.2.2"/>
    </reaction>
</comment>
<keyword evidence="1 5" id="KW-0436">Ligase</keyword>
<comment type="caution">
    <text evidence="6">The sequence shown here is derived from an EMBL/GenBank/DDBJ whole genome shotgun (WGS) entry which is preliminary data.</text>
</comment>
<dbReference type="HAMAP" id="MF_01609">
    <property type="entry name" value="Glu_cys_ligase_2"/>
    <property type="match status" value="1"/>
</dbReference>
<keyword evidence="7" id="KW-1185">Reference proteome</keyword>
<dbReference type="PANTHER" id="PTHR36510">
    <property type="entry name" value="GLUTAMATE--CYSTEINE LIGASE 2-RELATED"/>
    <property type="match status" value="1"/>
</dbReference>
<dbReference type="InterPro" id="IPR050141">
    <property type="entry name" value="GCL_type2/YbdK_subfam"/>
</dbReference>
<keyword evidence="3 5" id="KW-0067">ATP-binding</keyword>
<dbReference type="RefSeq" id="WP_344811821.1">
    <property type="nucleotide sequence ID" value="NZ_BAAAYX010000004.1"/>
</dbReference>
<dbReference type="NCBIfam" id="TIGR02050">
    <property type="entry name" value="gshA_cyan_rel"/>
    <property type="match status" value="1"/>
</dbReference>
<accession>A0ABP7D9P0</accession>
<dbReference type="InterPro" id="IPR006336">
    <property type="entry name" value="GCS2"/>
</dbReference>
<reference evidence="7" key="1">
    <citation type="journal article" date="2019" name="Int. J. Syst. Evol. Microbiol.">
        <title>The Global Catalogue of Microorganisms (GCM) 10K type strain sequencing project: providing services to taxonomists for standard genome sequencing and annotation.</title>
        <authorList>
            <consortium name="The Broad Institute Genomics Platform"/>
            <consortium name="The Broad Institute Genome Sequencing Center for Infectious Disease"/>
            <person name="Wu L."/>
            <person name="Ma J."/>
        </authorList>
    </citation>
    <scope>NUCLEOTIDE SEQUENCE [LARGE SCALE GENOMIC DNA]</scope>
    <source>
        <strain evidence="7">JCM 16548</strain>
    </source>
</reference>
<evidence type="ECO:0000313" key="6">
    <source>
        <dbReference type="EMBL" id="GAA3700276.1"/>
    </source>
</evidence>
<dbReference type="Pfam" id="PF04107">
    <property type="entry name" value="GCS2"/>
    <property type="match status" value="1"/>
</dbReference>